<reference evidence="3" key="1">
    <citation type="submission" date="2017-04" db="EMBL/GenBank/DDBJ databases">
        <title>Population genomics of picophytoplankton unveils novel chromosome hypervariability.</title>
        <authorList>
            <consortium name="DOE Joint Genome Institute"/>
            <person name="Blanc-Mathieu R."/>
            <person name="Krasovec M."/>
            <person name="Hebrard M."/>
            <person name="Yau S."/>
            <person name="Desgranges E."/>
            <person name="Martin J."/>
            <person name="Schackwitz W."/>
            <person name="Kuo A."/>
            <person name="Salin G."/>
            <person name="Donnadieu C."/>
            <person name="Desdevises Y."/>
            <person name="Sanchez-Ferandin S."/>
            <person name="Moreau H."/>
            <person name="Rivals E."/>
            <person name="Grigoriev I.V."/>
            <person name="Grimsley N."/>
            <person name="Eyre-Walker A."/>
            <person name="Piganeau G."/>
        </authorList>
    </citation>
    <scope>NUCLEOTIDE SEQUENCE [LARGE SCALE GENOMIC DNA]</scope>
    <source>
        <strain evidence="3">RCC 1115</strain>
    </source>
</reference>
<feature type="coiled-coil region" evidence="1">
    <location>
        <begin position="2"/>
        <end position="158"/>
    </location>
</feature>
<evidence type="ECO:0000313" key="3">
    <source>
        <dbReference type="EMBL" id="OUS44899.1"/>
    </source>
</evidence>
<dbReference type="AlphaFoldDB" id="A0A1Y5I5T6"/>
<feature type="domain" description="SAP" evidence="2">
    <location>
        <begin position="217"/>
        <end position="251"/>
    </location>
</feature>
<organism evidence="3">
    <name type="scientific">Ostreococcus tauri</name>
    <name type="common">Marine green alga</name>
    <dbReference type="NCBI Taxonomy" id="70448"/>
    <lineage>
        <taxon>Eukaryota</taxon>
        <taxon>Viridiplantae</taxon>
        <taxon>Chlorophyta</taxon>
        <taxon>Mamiellophyceae</taxon>
        <taxon>Mamiellales</taxon>
        <taxon>Bathycoccaceae</taxon>
        <taxon>Ostreococcus</taxon>
    </lineage>
</organism>
<dbReference type="EMBL" id="KZ155795">
    <property type="protein sequence ID" value="OUS44899.1"/>
    <property type="molecule type" value="Genomic_DNA"/>
</dbReference>
<evidence type="ECO:0000256" key="1">
    <source>
        <dbReference type="SAM" id="Coils"/>
    </source>
</evidence>
<accession>A0A1Y5I5T6</accession>
<dbReference type="Pfam" id="PF02037">
    <property type="entry name" value="SAP"/>
    <property type="match status" value="1"/>
</dbReference>
<dbReference type="InterPro" id="IPR036361">
    <property type="entry name" value="SAP_dom_sf"/>
</dbReference>
<dbReference type="PROSITE" id="PS50800">
    <property type="entry name" value="SAP"/>
    <property type="match status" value="1"/>
</dbReference>
<sequence length="364" mass="39557">MNEKFEKQLAEADARATKLAEELRAARAEAVEKVEALTAERETLARRLDDASEKASRATSEFERELIAAREEITRISAQLNAAEEDATLARARAQEDSAAEAQGIAERAAQDLAEAESRFSTQLEELEARLSDASQAAAQAEAKAEALAKRAAEAEAKASKVVSDSSLAGFESAVEVTDEPQPKPGVMTTPNETATMQLARPGSRIVFDDPKSLKALSSMKRADLQEECRARGLNDTGSVPELRTRLREPRDLEKKTVILRNRFVSMKRPSGYYRTIETVRYDNGLLAVADDVMARAGVIDLKSAVNIVESAFDGQGVTEIEKNTLEMIASGGAGRYEYALEDDAAAFMRGAINDITVVSRGKK</sequence>
<dbReference type="SMART" id="SM00513">
    <property type="entry name" value="SAP"/>
    <property type="match status" value="1"/>
</dbReference>
<dbReference type="Proteomes" id="UP000195557">
    <property type="component" value="Unassembled WGS sequence"/>
</dbReference>
<proteinExistence type="predicted"/>
<protein>
    <recommendedName>
        <fullName evidence="2">SAP domain-containing protein</fullName>
    </recommendedName>
</protein>
<evidence type="ECO:0000259" key="2">
    <source>
        <dbReference type="PROSITE" id="PS50800"/>
    </source>
</evidence>
<dbReference type="Gene3D" id="1.10.720.30">
    <property type="entry name" value="SAP domain"/>
    <property type="match status" value="1"/>
</dbReference>
<gene>
    <name evidence="3" type="ORF">BE221DRAFT_77876</name>
</gene>
<dbReference type="InterPro" id="IPR003034">
    <property type="entry name" value="SAP_dom"/>
</dbReference>
<keyword evidence="1" id="KW-0175">Coiled coil</keyword>
<name>A0A1Y5I5T6_OSTTA</name>